<dbReference type="GO" id="GO:0020037">
    <property type="term" value="F:heme binding"/>
    <property type="evidence" value="ECO:0007669"/>
    <property type="project" value="TreeGrafter"/>
</dbReference>
<evidence type="ECO:0000259" key="7">
    <source>
        <dbReference type="Pfam" id="PF01292"/>
    </source>
</evidence>
<reference evidence="8" key="1">
    <citation type="submission" date="2021-11" db="EMBL/GenBank/DDBJ databases">
        <title>BS-T2-15 a new species belonging to the Comamonadaceae family isolated from the soil of a French oak forest.</title>
        <authorList>
            <person name="Mieszkin S."/>
            <person name="Alain K."/>
        </authorList>
    </citation>
    <scope>NUCLEOTIDE SEQUENCE</scope>
    <source>
        <strain evidence="8">BS-T2-15</strain>
    </source>
</reference>
<dbReference type="AlphaFoldDB" id="A0A9X2C1X5"/>
<feature type="transmembrane region" description="Helical" evidence="6">
    <location>
        <begin position="131"/>
        <end position="152"/>
    </location>
</feature>
<evidence type="ECO:0000256" key="4">
    <source>
        <dbReference type="ARBA" id="ARBA00022989"/>
    </source>
</evidence>
<feature type="transmembrane region" description="Helical" evidence="6">
    <location>
        <begin position="199"/>
        <end position="223"/>
    </location>
</feature>
<dbReference type="EMBL" id="JAJLJH010000009">
    <property type="protein sequence ID" value="MCK9688652.1"/>
    <property type="molecule type" value="Genomic_DNA"/>
</dbReference>
<accession>A0A9X2C1X5</accession>
<dbReference type="GO" id="GO:0005886">
    <property type="term" value="C:plasma membrane"/>
    <property type="evidence" value="ECO:0007669"/>
    <property type="project" value="UniProtKB-SubCell"/>
</dbReference>
<dbReference type="PANTHER" id="PTHR30485:SF1">
    <property type="entry name" value="CYTOCHROME YDHU-RELATED"/>
    <property type="match status" value="1"/>
</dbReference>
<evidence type="ECO:0000256" key="5">
    <source>
        <dbReference type="ARBA" id="ARBA00023136"/>
    </source>
</evidence>
<organism evidence="8 9">
    <name type="scientific">Scleromatobacter humisilvae</name>
    <dbReference type="NCBI Taxonomy" id="2897159"/>
    <lineage>
        <taxon>Bacteria</taxon>
        <taxon>Pseudomonadati</taxon>
        <taxon>Pseudomonadota</taxon>
        <taxon>Betaproteobacteria</taxon>
        <taxon>Burkholderiales</taxon>
        <taxon>Sphaerotilaceae</taxon>
        <taxon>Scleromatobacter</taxon>
    </lineage>
</organism>
<dbReference type="InterPro" id="IPR011577">
    <property type="entry name" value="Cyt_b561_bac/Ni-Hgenase"/>
</dbReference>
<dbReference type="InterPro" id="IPR016174">
    <property type="entry name" value="Di-haem_cyt_TM"/>
</dbReference>
<comment type="subcellular location">
    <subcellularLocation>
        <location evidence="1">Cell membrane</location>
        <topology evidence="1">Multi-pass membrane protein</topology>
    </subcellularLocation>
</comment>
<dbReference type="Gene3D" id="1.20.950.20">
    <property type="entry name" value="Transmembrane di-heme cytochromes, Chain C"/>
    <property type="match status" value="1"/>
</dbReference>
<feature type="transmembrane region" description="Helical" evidence="6">
    <location>
        <begin position="243"/>
        <end position="268"/>
    </location>
</feature>
<comment type="caution">
    <text evidence="8">The sequence shown here is derived from an EMBL/GenBank/DDBJ whole genome shotgun (WGS) entry which is preliminary data.</text>
</comment>
<keyword evidence="3 6" id="KW-0812">Transmembrane</keyword>
<proteinExistence type="predicted"/>
<dbReference type="SUPFAM" id="SSF81342">
    <property type="entry name" value="Transmembrane di-heme cytochromes"/>
    <property type="match status" value="1"/>
</dbReference>
<evidence type="ECO:0000313" key="9">
    <source>
        <dbReference type="Proteomes" id="UP001139353"/>
    </source>
</evidence>
<keyword evidence="5 6" id="KW-0472">Membrane</keyword>
<dbReference type="Proteomes" id="UP001139353">
    <property type="component" value="Unassembled WGS sequence"/>
</dbReference>
<evidence type="ECO:0000313" key="8">
    <source>
        <dbReference type="EMBL" id="MCK9688652.1"/>
    </source>
</evidence>
<dbReference type="RefSeq" id="WP_275684697.1">
    <property type="nucleotide sequence ID" value="NZ_JAJLJH010000009.1"/>
</dbReference>
<evidence type="ECO:0000256" key="1">
    <source>
        <dbReference type="ARBA" id="ARBA00004651"/>
    </source>
</evidence>
<keyword evidence="4 6" id="KW-1133">Transmembrane helix</keyword>
<name>A0A9X2C1X5_9BURK</name>
<dbReference type="InterPro" id="IPR051542">
    <property type="entry name" value="Hydrogenase_cytochrome"/>
</dbReference>
<dbReference type="GO" id="GO:0009055">
    <property type="term" value="F:electron transfer activity"/>
    <property type="evidence" value="ECO:0007669"/>
    <property type="project" value="InterPro"/>
</dbReference>
<evidence type="ECO:0000256" key="3">
    <source>
        <dbReference type="ARBA" id="ARBA00022692"/>
    </source>
</evidence>
<keyword evidence="2" id="KW-1003">Cell membrane</keyword>
<gene>
    <name evidence="8" type="ORF">LPC04_23320</name>
</gene>
<dbReference type="GO" id="GO:0022904">
    <property type="term" value="P:respiratory electron transport chain"/>
    <property type="evidence" value="ECO:0007669"/>
    <property type="project" value="InterPro"/>
</dbReference>
<feature type="domain" description="Cytochrome b561 bacterial/Ni-hydrogenase" evidence="7">
    <location>
        <begin position="24"/>
        <end position="277"/>
    </location>
</feature>
<feature type="transmembrane region" description="Helical" evidence="6">
    <location>
        <begin position="27"/>
        <end position="51"/>
    </location>
</feature>
<sequence length="288" mass="31748">MTIARMPSGTVPRSEPAPRQLVPRHSLLVRLTHWINVFCFSLLLMTGAQIFNAHPRLYWGEYGADNDHAWLSLDALNTSTGVRGVTHLGSLTIETTGLLGVSKEDGNPAARGFPSWLTIPSYQDLAAGRRWHFFFAWLFAINGAVYLIGGLVSRHFRRDLLTTKAELAPANLAHEIVDHAKLNFPKGEAARRYNVLQKLTYMGVAFVLLPLMVLTGLTMSPGMDSAFHILLDIFGGRPSARSLHFICASLLVAFVVVHVVMVLVSGVWNNLRSMITGKYAIDVEGDAQ</sequence>
<evidence type="ECO:0000256" key="6">
    <source>
        <dbReference type="SAM" id="Phobius"/>
    </source>
</evidence>
<protein>
    <submittedName>
        <fullName evidence="8">Cytochrome b/b6 domain-containing protein</fullName>
    </submittedName>
</protein>
<dbReference type="PANTHER" id="PTHR30485">
    <property type="entry name" value="NI/FE-HYDROGENASE 1 B-TYPE CYTOCHROME SUBUNIT"/>
    <property type="match status" value="1"/>
</dbReference>
<keyword evidence="9" id="KW-1185">Reference proteome</keyword>
<dbReference type="Pfam" id="PF01292">
    <property type="entry name" value="Ni_hydr_CYTB"/>
    <property type="match status" value="1"/>
</dbReference>
<evidence type="ECO:0000256" key="2">
    <source>
        <dbReference type="ARBA" id="ARBA00022475"/>
    </source>
</evidence>